<proteinExistence type="inferred from homology"/>
<evidence type="ECO:0000256" key="6">
    <source>
        <dbReference type="ARBA" id="ARBA00032976"/>
    </source>
</evidence>
<dbReference type="Gene3D" id="3.20.20.370">
    <property type="entry name" value="Glycoside hydrolase/deacetylase"/>
    <property type="match status" value="1"/>
</dbReference>
<comment type="caution">
    <text evidence="8">The sequence shown here is derived from an EMBL/GenBank/DDBJ whole genome shotgun (WGS) entry which is preliminary data.</text>
</comment>
<sequence>MTKPLWTRRTLLGALGATSVAGCAGLRGRANGNSRRSLAVTIDDFDIVDGPLLSADQREAAVLAALDHHRVRACGFPKAKSVADPAGGKRLARWVERGHQVGCHSYAHAFYSGKDPASFAADLDRALPLVSGLPTSVPLFRFPYLAEGRTREGRDAARAALGARGLRNGHVSIDTSDWYIAARLTKRLKRDPAADLAPWRRFYIAHVLDRAAYYDRMAREVLGRSMSHTLLVHHNLAAALFLGDALQAFRQAGWQLVDAALAFGDPVFRARPDIVPAGQSIVWQLAKESGRFEERLRYPAEDGDYEQPALDAVVGAEPTPT</sequence>
<evidence type="ECO:0000256" key="2">
    <source>
        <dbReference type="ARBA" id="ARBA00010973"/>
    </source>
</evidence>
<dbReference type="PROSITE" id="PS51318">
    <property type="entry name" value="TAT"/>
    <property type="match status" value="1"/>
</dbReference>
<evidence type="ECO:0000313" key="8">
    <source>
        <dbReference type="EMBL" id="MCW3797993.1"/>
    </source>
</evidence>
<keyword evidence="5" id="KW-0378">Hydrolase</keyword>
<evidence type="ECO:0000259" key="7">
    <source>
        <dbReference type="Pfam" id="PF01522"/>
    </source>
</evidence>
<dbReference type="InterPro" id="IPR011330">
    <property type="entry name" value="Glyco_hydro/deAcase_b/a-brl"/>
</dbReference>
<dbReference type="InterPro" id="IPR002509">
    <property type="entry name" value="NODB_dom"/>
</dbReference>
<dbReference type="PANTHER" id="PTHR10587:SF133">
    <property type="entry name" value="CHITIN DEACETYLASE 1-RELATED"/>
    <property type="match status" value="1"/>
</dbReference>
<reference evidence="8 9" key="1">
    <citation type="submission" date="2022-10" db="EMBL/GenBank/DDBJ databases">
        <title>Sphingomonas sp.</title>
        <authorList>
            <person name="Jin C."/>
        </authorList>
    </citation>
    <scope>NUCLEOTIDE SEQUENCE [LARGE SCALE GENOMIC DNA]</scope>
    <source>
        <strain evidence="8 9">BN140010</strain>
    </source>
</reference>
<dbReference type="InterPro" id="IPR050248">
    <property type="entry name" value="Polysacc_deacetylase_ArnD"/>
</dbReference>
<evidence type="ECO:0000313" key="9">
    <source>
        <dbReference type="Proteomes" id="UP001526246"/>
    </source>
</evidence>
<feature type="domain" description="NodB homology" evidence="7">
    <location>
        <begin position="33"/>
        <end position="149"/>
    </location>
</feature>
<name>A0ABT3JFY4_9SPHN</name>
<accession>A0ABT3JFY4</accession>
<dbReference type="Proteomes" id="UP001526246">
    <property type="component" value="Unassembled WGS sequence"/>
</dbReference>
<dbReference type="PROSITE" id="PS51257">
    <property type="entry name" value="PROKAR_LIPOPROTEIN"/>
    <property type="match status" value="1"/>
</dbReference>
<evidence type="ECO:0000256" key="4">
    <source>
        <dbReference type="ARBA" id="ARBA00022723"/>
    </source>
</evidence>
<dbReference type="RefSeq" id="WP_264882617.1">
    <property type="nucleotide sequence ID" value="NZ_JAPDOB010000002.1"/>
</dbReference>
<dbReference type="SUPFAM" id="SSF88713">
    <property type="entry name" value="Glycoside hydrolase/deacetylase"/>
    <property type="match status" value="1"/>
</dbReference>
<dbReference type="Pfam" id="PF01522">
    <property type="entry name" value="Polysacc_deac_1"/>
    <property type="match status" value="1"/>
</dbReference>
<keyword evidence="9" id="KW-1185">Reference proteome</keyword>
<comment type="function">
    <text evidence="1">Is involved in generating a small heat-stable compound (Nod), an acylated oligomer of N-acetylglucosamine, that stimulates mitosis in various plant protoplasts.</text>
</comment>
<comment type="similarity">
    <text evidence="2">Belongs to the polysaccharide deacetylase family.</text>
</comment>
<keyword evidence="4" id="KW-0479">Metal-binding</keyword>
<dbReference type="EMBL" id="JAPDOB010000002">
    <property type="protein sequence ID" value="MCW3797993.1"/>
    <property type="molecule type" value="Genomic_DNA"/>
</dbReference>
<dbReference type="PANTHER" id="PTHR10587">
    <property type="entry name" value="GLYCOSYL TRANSFERASE-RELATED"/>
    <property type="match status" value="1"/>
</dbReference>
<dbReference type="InterPro" id="IPR006311">
    <property type="entry name" value="TAT_signal"/>
</dbReference>
<evidence type="ECO:0000256" key="3">
    <source>
        <dbReference type="ARBA" id="ARBA00020071"/>
    </source>
</evidence>
<organism evidence="8 9">
    <name type="scientific">Sphingomonas arvum</name>
    <dbReference type="NCBI Taxonomy" id="2992113"/>
    <lineage>
        <taxon>Bacteria</taxon>
        <taxon>Pseudomonadati</taxon>
        <taxon>Pseudomonadota</taxon>
        <taxon>Alphaproteobacteria</taxon>
        <taxon>Sphingomonadales</taxon>
        <taxon>Sphingomonadaceae</taxon>
        <taxon>Sphingomonas</taxon>
    </lineage>
</organism>
<protein>
    <recommendedName>
        <fullName evidence="3">Chitooligosaccharide deacetylase</fullName>
    </recommendedName>
    <alternativeName>
        <fullName evidence="6">Nodulation protein B</fullName>
    </alternativeName>
</protein>
<evidence type="ECO:0000256" key="5">
    <source>
        <dbReference type="ARBA" id="ARBA00022801"/>
    </source>
</evidence>
<evidence type="ECO:0000256" key="1">
    <source>
        <dbReference type="ARBA" id="ARBA00003236"/>
    </source>
</evidence>
<gene>
    <name evidence="8" type="ORF">OMW55_09280</name>
</gene>